<feature type="transmembrane region" description="Helical" evidence="1">
    <location>
        <begin position="120"/>
        <end position="138"/>
    </location>
</feature>
<dbReference type="KEGG" id="ftj:FTUN_1178"/>
<feature type="transmembrane region" description="Helical" evidence="1">
    <location>
        <begin position="181"/>
        <end position="201"/>
    </location>
</feature>
<dbReference type="EMBL" id="CP053452">
    <property type="protein sequence ID" value="QJW93670.1"/>
    <property type="molecule type" value="Genomic_DNA"/>
</dbReference>
<proteinExistence type="predicted"/>
<keyword evidence="1" id="KW-0472">Membrane</keyword>
<dbReference type="Pfam" id="PF06197">
    <property type="entry name" value="DUF998"/>
    <property type="match status" value="1"/>
</dbReference>
<reference evidence="3" key="1">
    <citation type="submission" date="2020-05" db="EMBL/GenBank/DDBJ databases">
        <title>Frigoriglobus tundricola gen. nov., sp. nov., a psychrotolerant cellulolytic planctomycete of the family Gemmataceae with two divergent copies of 16S rRNA gene.</title>
        <authorList>
            <person name="Kulichevskaya I.S."/>
            <person name="Ivanova A.A."/>
            <person name="Naumoff D.G."/>
            <person name="Beletsky A.V."/>
            <person name="Rijpstra W.I.C."/>
            <person name="Sinninghe Damste J.S."/>
            <person name="Mardanov A.V."/>
            <person name="Ravin N.V."/>
            <person name="Dedysh S.N."/>
        </authorList>
    </citation>
    <scope>NUCLEOTIDE SEQUENCE [LARGE SCALE GENOMIC DNA]</scope>
    <source>
        <strain evidence="3">PL17</strain>
    </source>
</reference>
<accession>A0A6M5YK05</accession>
<sequence length="219" mass="23330">MRHDSFGDSITLRALWLGVAIPVLYYGSQAVAAPFFPGFSFFGTTASELGSDRSSDPAIFNVGVMVLGAASLLAAPAFLLAFRRFGVNWLLAGATTLAVAVSGVQALWAGYFPLPDPRHGGHPVFLVFVLALPVLLAASTWGRSDWRGRTYYLANLVLLVAMVPVMSRVTPLDTDAYRGLVQRVFALAIFPPLGVVSYLLIRRLRSTGADSVTGLGAVA</sequence>
<feature type="transmembrane region" description="Helical" evidence="1">
    <location>
        <begin position="150"/>
        <end position="169"/>
    </location>
</feature>
<evidence type="ECO:0008006" key="4">
    <source>
        <dbReference type="Google" id="ProtNLM"/>
    </source>
</evidence>
<feature type="transmembrane region" description="Helical" evidence="1">
    <location>
        <begin position="12"/>
        <end position="39"/>
    </location>
</feature>
<evidence type="ECO:0000313" key="2">
    <source>
        <dbReference type="EMBL" id="QJW93670.1"/>
    </source>
</evidence>
<dbReference type="AlphaFoldDB" id="A0A6M5YK05"/>
<protein>
    <recommendedName>
        <fullName evidence="4">DUF998 domain-containing protein</fullName>
    </recommendedName>
</protein>
<gene>
    <name evidence="2" type="ORF">FTUN_1178</name>
</gene>
<keyword evidence="1" id="KW-1133">Transmembrane helix</keyword>
<dbReference type="InterPro" id="IPR009339">
    <property type="entry name" value="DUF998"/>
</dbReference>
<feature type="transmembrane region" description="Helical" evidence="1">
    <location>
        <begin position="89"/>
        <end position="108"/>
    </location>
</feature>
<organism evidence="2 3">
    <name type="scientific">Frigoriglobus tundricola</name>
    <dbReference type="NCBI Taxonomy" id="2774151"/>
    <lineage>
        <taxon>Bacteria</taxon>
        <taxon>Pseudomonadati</taxon>
        <taxon>Planctomycetota</taxon>
        <taxon>Planctomycetia</taxon>
        <taxon>Gemmatales</taxon>
        <taxon>Gemmataceae</taxon>
        <taxon>Frigoriglobus</taxon>
    </lineage>
</organism>
<dbReference type="RefSeq" id="WP_171469825.1">
    <property type="nucleotide sequence ID" value="NZ_CP053452.2"/>
</dbReference>
<evidence type="ECO:0000313" key="3">
    <source>
        <dbReference type="Proteomes" id="UP000503447"/>
    </source>
</evidence>
<keyword evidence="1" id="KW-0812">Transmembrane</keyword>
<keyword evidence="3" id="KW-1185">Reference proteome</keyword>
<feature type="transmembrane region" description="Helical" evidence="1">
    <location>
        <begin position="59"/>
        <end position="82"/>
    </location>
</feature>
<evidence type="ECO:0000256" key="1">
    <source>
        <dbReference type="SAM" id="Phobius"/>
    </source>
</evidence>
<name>A0A6M5YK05_9BACT</name>
<dbReference type="Proteomes" id="UP000503447">
    <property type="component" value="Chromosome"/>
</dbReference>